<reference evidence="1" key="1">
    <citation type="submission" date="2023-11" db="EMBL/GenBank/DDBJ databases">
        <authorList>
            <person name="Poullet M."/>
        </authorList>
    </citation>
    <scope>NUCLEOTIDE SEQUENCE</scope>
    <source>
        <strain evidence="1">E1834</strain>
    </source>
</reference>
<gene>
    <name evidence="1" type="ORF">MENTE1834_LOCUS11188</name>
</gene>
<dbReference type="EMBL" id="CAVMJV010000011">
    <property type="protein sequence ID" value="CAK5043626.1"/>
    <property type="molecule type" value="Genomic_DNA"/>
</dbReference>
<keyword evidence="2" id="KW-1185">Reference proteome</keyword>
<comment type="caution">
    <text evidence="1">The sequence shown here is derived from an EMBL/GenBank/DDBJ whole genome shotgun (WGS) entry which is preliminary data.</text>
</comment>
<proteinExistence type="predicted"/>
<sequence length="63" mass="7090">MAILVGIFSLSFGPFLIEGISAFNFKGLQRNLNWKVFSRLNHFLFGSTFKNGCKKSKKNSFGV</sequence>
<dbReference type="Proteomes" id="UP001497535">
    <property type="component" value="Unassembled WGS sequence"/>
</dbReference>
<protein>
    <submittedName>
        <fullName evidence="1">Uncharacterized protein</fullName>
    </submittedName>
</protein>
<evidence type="ECO:0000313" key="2">
    <source>
        <dbReference type="Proteomes" id="UP001497535"/>
    </source>
</evidence>
<organism evidence="1 2">
    <name type="scientific">Meloidogyne enterolobii</name>
    <name type="common">Root-knot nematode worm</name>
    <name type="synonym">Meloidogyne mayaguensis</name>
    <dbReference type="NCBI Taxonomy" id="390850"/>
    <lineage>
        <taxon>Eukaryota</taxon>
        <taxon>Metazoa</taxon>
        <taxon>Ecdysozoa</taxon>
        <taxon>Nematoda</taxon>
        <taxon>Chromadorea</taxon>
        <taxon>Rhabditida</taxon>
        <taxon>Tylenchina</taxon>
        <taxon>Tylenchomorpha</taxon>
        <taxon>Tylenchoidea</taxon>
        <taxon>Meloidogynidae</taxon>
        <taxon>Meloidogyninae</taxon>
        <taxon>Meloidogyne</taxon>
    </lineage>
</organism>
<evidence type="ECO:0000313" key="1">
    <source>
        <dbReference type="EMBL" id="CAK5043626.1"/>
    </source>
</evidence>
<name>A0ACB0YEK2_MELEN</name>
<accession>A0ACB0YEK2</accession>